<dbReference type="Pfam" id="PF19776">
    <property type="entry name" value="DUF6262"/>
    <property type="match status" value="1"/>
</dbReference>
<sequence length="176" mass="19980">MDTRRQTAPSPLHRPPHRQGPHRRGAGDALIPLAPARDHLPAQAGPACYLIEHAKHRRQETVQRAHQALAELAETGQSVTVAELATRAGVSRSWTYTQPELLDQIQQQQRSRRRTRLLDHRSGAHLLRPRRTQTSRRGQFIRHARPGVTHLATSARAALCALGPRPPRHRHRQHER</sequence>
<dbReference type="RefSeq" id="WP_372489381.1">
    <property type="nucleotide sequence ID" value="NZ_JAIVFL010000001.1"/>
</dbReference>
<dbReference type="InterPro" id="IPR046229">
    <property type="entry name" value="TnpC-like"/>
</dbReference>
<feature type="compositionally biased region" description="Basic residues" evidence="1">
    <location>
        <begin position="14"/>
        <end position="24"/>
    </location>
</feature>
<organism evidence="2 3">
    <name type="scientific">Candidatus Mycolicibacterium alkanivorans</name>
    <dbReference type="NCBI Taxonomy" id="2954114"/>
    <lineage>
        <taxon>Bacteria</taxon>
        <taxon>Bacillati</taxon>
        <taxon>Actinomycetota</taxon>
        <taxon>Actinomycetes</taxon>
        <taxon>Mycobacteriales</taxon>
        <taxon>Mycobacteriaceae</taxon>
        <taxon>Mycolicibacterium</taxon>
    </lineage>
</organism>
<evidence type="ECO:0000313" key="2">
    <source>
        <dbReference type="EMBL" id="MCI4674140.1"/>
    </source>
</evidence>
<evidence type="ECO:0000256" key="1">
    <source>
        <dbReference type="SAM" id="MobiDB-lite"/>
    </source>
</evidence>
<protein>
    <submittedName>
        <fullName evidence="2">DUF6262 family protein</fullName>
    </submittedName>
</protein>
<reference evidence="2" key="1">
    <citation type="journal article" date="2022" name="ISME J.">
        <title>Identification of active gaseous-alkane degraders at natural gas seeps.</title>
        <authorList>
            <person name="Farhan Ul Haque M."/>
            <person name="Hernandez M."/>
            <person name="Crombie A.T."/>
            <person name="Murrell J.C."/>
        </authorList>
    </citation>
    <scope>NUCLEOTIDE SEQUENCE</scope>
    <source>
        <strain evidence="2">ANDR5</strain>
    </source>
</reference>
<evidence type="ECO:0000313" key="3">
    <source>
        <dbReference type="Proteomes" id="UP001139068"/>
    </source>
</evidence>
<dbReference type="Proteomes" id="UP001139068">
    <property type="component" value="Unassembled WGS sequence"/>
</dbReference>
<gene>
    <name evidence="2" type="ORF">K9U37_03985</name>
</gene>
<dbReference type="EMBL" id="JAIVFL010000001">
    <property type="protein sequence ID" value="MCI4674140.1"/>
    <property type="molecule type" value="Genomic_DNA"/>
</dbReference>
<accession>A0ABS9YSD7</accession>
<name>A0ABS9YSD7_9MYCO</name>
<proteinExistence type="predicted"/>
<keyword evidence="3" id="KW-1185">Reference proteome</keyword>
<comment type="caution">
    <text evidence="2">The sequence shown here is derived from an EMBL/GenBank/DDBJ whole genome shotgun (WGS) entry which is preliminary data.</text>
</comment>
<feature type="region of interest" description="Disordered" evidence="1">
    <location>
        <begin position="1"/>
        <end position="29"/>
    </location>
</feature>